<dbReference type="Gene3D" id="3.40.250.10">
    <property type="entry name" value="Rhodanese-like domain"/>
    <property type="match status" value="1"/>
</dbReference>
<sequence>RAAQPASFNPALKPLSQTRWLSSSVEKSKPYAFEDVKALIEKDDKDVVLIDVREPAEFAAGAIPTALNLPISSQPDALFLPPDEFEDRFGFQKPDIGKEVVFYCKAGVRSAAAAQLARQEGWERVGEYRGSWLDWEKRGGKVEK</sequence>
<dbReference type="SUPFAM" id="SSF52821">
    <property type="entry name" value="Rhodanese/Cell cycle control phosphatase"/>
    <property type="match status" value="1"/>
</dbReference>
<dbReference type="AlphaFoldDB" id="A0A6A6RFJ7"/>
<dbReference type="GO" id="GO:0004792">
    <property type="term" value="F:thiosulfate-cyanide sulfurtransferase activity"/>
    <property type="evidence" value="ECO:0007669"/>
    <property type="project" value="TreeGrafter"/>
</dbReference>
<feature type="non-terminal residue" evidence="2">
    <location>
        <position position="1"/>
    </location>
</feature>
<dbReference type="InterPro" id="IPR001763">
    <property type="entry name" value="Rhodanese-like_dom"/>
</dbReference>
<dbReference type="EMBL" id="MU004181">
    <property type="protein sequence ID" value="KAF2502513.1"/>
    <property type="molecule type" value="Genomic_DNA"/>
</dbReference>
<evidence type="ECO:0000259" key="1">
    <source>
        <dbReference type="PROSITE" id="PS50206"/>
    </source>
</evidence>
<name>A0A6A6RFJ7_9PEZI</name>
<evidence type="ECO:0000313" key="2">
    <source>
        <dbReference type="EMBL" id="KAF2502513.1"/>
    </source>
</evidence>
<dbReference type="SMART" id="SM00450">
    <property type="entry name" value="RHOD"/>
    <property type="match status" value="1"/>
</dbReference>
<dbReference type="PANTHER" id="PTHR44086">
    <property type="entry name" value="THIOSULFATE SULFURTRANSFERASE RDL2, MITOCHONDRIAL-RELATED"/>
    <property type="match status" value="1"/>
</dbReference>
<dbReference type="PROSITE" id="PS50206">
    <property type="entry name" value="RHODANESE_3"/>
    <property type="match status" value="1"/>
</dbReference>
<gene>
    <name evidence="2" type="ORF">BU16DRAFT_498190</name>
</gene>
<dbReference type="InterPro" id="IPR036873">
    <property type="entry name" value="Rhodanese-like_dom_sf"/>
</dbReference>
<reference evidence="2" key="1">
    <citation type="journal article" date="2020" name="Stud. Mycol.">
        <title>101 Dothideomycetes genomes: a test case for predicting lifestyles and emergence of pathogens.</title>
        <authorList>
            <person name="Haridas S."/>
            <person name="Albert R."/>
            <person name="Binder M."/>
            <person name="Bloem J."/>
            <person name="Labutti K."/>
            <person name="Salamov A."/>
            <person name="Andreopoulos B."/>
            <person name="Baker S."/>
            <person name="Barry K."/>
            <person name="Bills G."/>
            <person name="Bluhm B."/>
            <person name="Cannon C."/>
            <person name="Castanera R."/>
            <person name="Culley D."/>
            <person name="Daum C."/>
            <person name="Ezra D."/>
            <person name="Gonzalez J."/>
            <person name="Henrissat B."/>
            <person name="Kuo A."/>
            <person name="Liang C."/>
            <person name="Lipzen A."/>
            <person name="Lutzoni F."/>
            <person name="Magnuson J."/>
            <person name="Mondo S."/>
            <person name="Nolan M."/>
            <person name="Ohm R."/>
            <person name="Pangilinan J."/>
            <person name="Park H.-J."/>
            <person name="Ramirez L."/>
            <person name="Alfaro M."/>
            <person name="Sun H."/>
            <person name="Tritt A."/>
            <person name="Yoshinaga Y."/>
            <person name="Zwiers L.-H."/>
            <person name="Turgeon B."/>
            <person name="Goodwin S."/>
            <person name="Spatafora J."/>
            <person name="Crous P."/>
            <person name="Grigoriev I."/>
        </authorList>
    </citation>
    <scope>NUCLEOTIDE SEQUENCE</scope>
    <source>
        <strain evidence="2">CBS 269.34</strain>
    </source>
</reference>
<evidence type="ECO:0000313" key="3">
    <source>
        <dbReference type="Proteomes" id="UP000799750"/>
    </source>
</evidence>
<dbReference type="CDD" id="cd01519">
    <property type="entry name" value="RHOD_HSP67B2"/>
    <property type="match status" value="1"/>
</dbReference>
<dbReference type="GO" id="GO:0005739">
    <property type="term" value="C:mitochondrion"/>
    <property type="evidence" value="ECO:0007669"/>
    <property type="project" value="TreeGrafter"/>
</dbReference>
<dbReference type="PANTHER" id="PTHR44086:SF10">
    <property type="entry name" value="THIOSULFATE SULFURTRANSFERASE_RHODANESE-LIKE DOMAIN-CONTAINING PROTEIN 3"/>
    <property type="match status" value="1"/>
</dbReference>
<dbReference type="OrthoDB" id="566238at2759"/>
<dbReference type="Pfam" id="PF00581">
    <property type="entry name" value="Rhodanese"/>
    <property type="match status" value="1"/>
</dbReference>
<feature type="domain" description="Rhodanese" evidence="1">
    <location>
        <begin position="43"/>
        <end position="144"/>
    </location>
</feature>
<accession>A0A6A6RFJ7</accession>
<organism evidence="2 3">
    <name type="scientific">Lophium mytilinum</name>
    <dbReference type="NCBI Taxonomy" id="390894"/>
    <lineage>
        <taxon>Eukaryota</taxon>
        <taxon>Fungi</taxon>
        <taxon>Dikarya</taxon>
        <taxon>Ascomycota</taxon>
        <taxon>Pezizomycotina</taxon>
        <taxon>Dothideomycetes</taxon>
        <taxon>Pleosporomycetidae</taxon>
        <taxon>Mytilinidiales</taxon>
        <taxon>Mytilinidiaceae</taxon>
        <taxon>Lophium</taxon>
    </lineage>
</organism>
<dbReference type="Proteomes" id="UP000799750">
    <property type="component" value="Unassembled WGS sequence"/>
</dbReference>
<keyword evidence="3" id="KW-1185">Reference proteome</keyword>
<protein>
    <submittedName>
        <fullName evidence="2">Rhodanese-like protein</fullName>
    </submittedName>
</protein>
<proteinExistence type="predicted"/>